<dbReference type="AlphaFoldDB" id="A0AA94IS77"/>
<evidence type="ECO:0000313" key="1">
    <source>
        <dbReference type="EMBL" id="SNR67786.1"/>
    </source>
</evidence>
<organism evidence="1 2">
    <name type="scientific">Prevotella jejuni</name>
    <dbReference type="NCBI Taxonomy" id="1177574"/>
    <lineage>
        <taxon>Bacteria</taxon>
        <taxon>Pseudomonadati</taxon>
        <taxon>Bacteroidota</taxon>
        <taxon>Bacteroidia</taxon>
        <taxon>Bacteroidales</taxon>
        <taxon>Prevotellaceae</taxon>
        <taxon>Prevotella</taxon>
    </lineage>
</organism>
<gene>
    <name evidence="1" type="ORF">SAMN06265364_10443</name>
</gene>
<reference evidence="1 2" key="1">
    <citation type="submission" date="2017-06" db="EMBL/GenBank/DDBJ databases">
        <authorList>
            <person name="Varghese N."/>
            <person name="Submissions S."/>
        </authorList>
    </citation>
    <scope>NUCLEOTIDE SEQUENCE [LARGE SCALE GENOMIC DNA]</scope>
    <source>
        <strain evidence="1 2">DSM 26989</strain>
    </source>
</reference>
<evidence type="ECO:0000313" key="2">
    <source>
        <dbReference type="Proteomes" id="UP000198427"/>
    </source>
</evidence>
<dbReference type="EMBL" id="FZNZ01000004">
    <property type="protein sequence ID" value="SNR67786.1"/>
    <property type="molecule type" value="Genomic_DNA"/>
</dbReference>
<proteinExistence type="predicted"/>
<keyword evidence="2" id="KW-1185">Reference proteome</keyword>
<sequence length="52" mass="5974">MSSITMRYHFDLERLTSFSNKEEPNLTNLILSYLTPYPPLSILHSNSISEGD</sequence>
<comment type="caution">
    <text evidence="1">The sequence shown here is derived from an EMBL/GenBank/DDBJ whole genome shotgun (WGS) entry which is preliminary data.</text>
</comment>
<dbReference type="Proteomes" id="UP000198427">
    <property type="component" value="Unassembled WGS sequence"/>
</dbReference>
<name>A0AA94IS77_9BACT</name>
<protein>
    <submittedName>
        <fullName evidence="1">Uncharacterized protein</fullName>
    </submittedName>
</protein>
<accession>A0AA94IS77</accession>